<evidence type="ECO:0000313" key="1">
    <source>
        <dbReference type="EMBL" id="ROS44715.1"/>
    </source>
</evidence>
<evidence type="ECO:0000313" key="2">
    <source>
        <dbReference type="Proteomes" id="UP000274843"/>
    </source>
</evidence>
<organism evidence="1 2">
    <name type="scientific">Amycolatopsis thermoflava</name>
    <dbReference type="NCBI Taxonomy" id="84480"/>
    <lineage>
        <taxon>Bacteria</taxon>
        <taxon>Bacillati</taxon>
        <taxon>Actinomycetota</taxon>
        <taxon>Actinomycetes</taxon>
        <taxon>Pseudonocardiales</taxon>
        <taxon>Pseudonocardiaceae</taxon>
        <taxon>Amycolatopsis</taxon>
        <taxon>Amycolatopsis methanolica group</taxon>
    </lineage>
</organism>
<sequence>MCRRVTCARCGKATYAGCGQHVEEVLADVPAGQRCQCEPEERGGALRRLFGR</sequence>
<protein>
    <submittedName>
        <fullName evidence="1">Uncharacterized protein</fullName>
    </submittedName>
</protein>
<dbReference type="AlphaFoldDB" id="A0A3N2H9C7"/>
<keyword evidence="2" id="KW-1185">Reference proteome</keyword>
<name>A0A3N2H9C7_9PSEU</name>
<dbReference type="PANTHER" id="PTHR34724:SF2">
    <property type="entry name" value="OS12G0596101 PROTEIN"/>
    <property type="match status" value="1"/>
</dbReference>
<dbReference type="EMBL" id="RKHY01000001">
    <property type="protein sequence ID" value="ROS44715.1"/>
    <property type="molecule type" value="Genomic_DNA"/>
</dbReference>
<dbReference type="PANTHER" id="PTHR34724">
    <property type="entry name" value="OS12G0596101 PROTEIN"/>
    <property type="match status" value="1"/>
</dbReference>
<proteinExistence type="predicted"/>
<dbReference type="GeneID" id="301849344"/>
<dbReference type="Proteomes" id="UP000274843">
    <property type="component" value="Unassembled WGS sequence"/>
</dbReference>
<gene>
    <name evidence="1" type="ORF">EDD35_7162</name>
</gene>
<reference evidence="1 2" key="1">
    <citation type="submission" date="2018-11" db="EMBL/GenBank/DDBJ databases">
        <title>Sequencing the genomes of 1000 actinobacteria strains.</title>
        <authorList>
            <person name="Klenk H.-P."/>
        </authorList>
    </citation>
    <scope>NUCLEOTIDE SEQUENCE [LARGE SCALE GENOMIC DNA]</scope>
    <source>
        <strain evidence="1 2">DSM 44348</strain>
    </source>
</reference>
<dbReference type="RefSeq" id="WP_167499178.1">
    <property type="nucleotide sequence ID" value="NZ_CBDRCF010000014.1"/>
</dbReference>
<accession>A0A3N2H9C7</accession>
<comment type="caution">
    <text evidence="1">The sequence shown here is derived from an EMBL/GenBank/DDBJ whole genome shotgun (WGS) entry which is preliminary data.</text>
</comment>